<feature type="transmembrane region" description="Helical" evidence="2">
    <location>
        <begin position="157"/>
        <end position="179"/>
    </location>
</feature>
<organism evidence="3 6">
    <name type="scientific">Plasmodium ovale wallikeri</name>
    <dbReference type="NCBI Taxonomy" id="864142"/>
    <lineage>
        <taxon>Eukaryota</taxon>
        <taxon>Sar</taxon>
        <taxon>Alveolata</taxon>
        <taxon>Apicomplexa</taxon>
        <taxon>Aconoidasida</taxon>
        <taxon>Haemosporida</taxon>
        <taxon>Plasmodiidae</taxon>
        <taxon>Plasmodium</taxon>
        <taxon>Plasmodium (Plasmodium)</taxon>
    </lineage>
</organism>
<keyword evidence="2" id="KW-0812">Transmembrane</keyword>
<evidence type="ECO:0008006" key="7">
    <source>
        <dbReference type="Google" id="ProtNLM"/>
    </source>
</evidence>
<keyword evidence="6" id="KW-1185">Reference proteome</keyword>
<feature type="compositionally biased region" description="Basic residues" evidence="1">
    <location>
        <begin position="253"/>
        <end position="288"/>
    </location>
</feature>
<evidence type="ECO:0000313" key="3">
    <source>
        <dbReference type="EMBL" id="SBT34781.1"/>
    </source>
</evidence>
<evidence type="ECO:0000313" key="5">
    <source>
        <dbReference type="Proteomes" id="UP000078550"/>
    </source>
</evidence>
<dbReference type="Proteomes" id="UP000078550">
    <property type="component" value="Unassembled WGS sequence"/>
</dbReference>
<gene>
    <name evidence="3" type="ORF">POVWA1_023970</name>
    <name evidence="4" type="ORF">POVWA2_023860</name>
</gene>
<dbReference type="EMBL" id="FLRE01000095">
    <property type="protein sequence ID" value="SBT35208.1"/>
    <property type="molecule type" value="Genomic_DNA"/>
</dbReference>
<evidence type="ECO:0000256" key="2">
    <source>
        <dbReference type="SAM" id="Phobius"/>
    </source>
</evidence>
<reference evidence="5 6" key="1">
    <citation type="submission" date="2016-05" db="EMBL/GenBank/DDBJ databases">
        <authorList>
            <person name="Naeem Raeece"/>
        </authorList>
    </citation>
    <scope>NUCLEOTIDE SEQUENCE [LARGE SCALE GENOMIC DNA]</scope>
</reference>
<sequence length="296" mass="32919">MQMKFSNKVEIFTMIKQEIMNINKYISEQLKDKNDALYVNGNEVCRGATKKLKKCNREDAKDYFRSTAFSLPLKTGYGSSVSKFSVLLGLYQVLIIPLICMSETAPAGSGSNGSQSTQEGEANGYGSFIVTIKGYLQSGINCISNSSSENSGCVQKIFLFLSLAGTFLSLIGAMFSLLYRFCSCFMCCRRSPRPKATNQANNNNKQMELMQMQMQMQQQQMCNALMGAALAKGGAVKNGNKKGDMNKGDKKGEKHKRNKKDGNDRKKKKSPSGKKKPRGKNSKDKRLHIGYQKFNE</sequence>
<evidence type="ECO:0000313" key="4">
    <source>
        <dbReference type="EMBL" id="SBT35208.1"/>
    </source>
</evidence>
<keyword evidence="2" id="KW-0472">Membrane</keyword>
<proteinExistence type="predicted"/>
<reference evidence="3" key="2">
    <citation type="submission" date="2016-05" db="EMBL/GenBank/DDBJ databases">
        <authorList>
            <person name="Lavstsen T."/>
            <person name="Jespersen J.S."/>
        </authorList>
    </citation>
    <scope>NUCLEOTIDE SEQUENCE [LARGE SCALE GENOMIC DNA]</scope>
</reference>
<protein>
    <recommendedName>
        <fullName evidence="7">PIR Superfamily Protein</fullName>
    </recommendedName>
</protein>
<accession>A0A1A8YTD6</accession>
<dbReference type="Proteomes" id="UP000078555">
    <property type="component" value="Unassembled WGS sequence"/>
</dbReference>
<evidence type="ECO:0000256" key="1">
    <source>
        <dbReference type="SAM" id="MobiDB-lite"/>
    </source>
</evidence>
<name>A0A1A8YTD6_PLAOA</name>
<feature type="region of interest" description="Disordered" evidence="1">
    <location>
        <begin position="236"/>
        <end position="296"/>
    </location>
</feature>
<feature type="compositionally biased region" description="Basic and acidic residues" evidence="1">
    <location>
        <begin position="241"/>
        <end position="252"/>
    </location>
</feature>
<keyword evidence="2" id="KW-1133">Transmembrane helix</keyword>
<dbReference type="AlphaFoldDB" id="A0A1A8YTD6"/>
<evidence type="ECO:0000313" key="6">
    <source>
        <dbReference type="Proteomes" id="UP000078555"/>
    </source>
</evidence>
<dbReference type="EMBL" id="FLRD01000074">
    <property type="protein sequence ID" value="SBT34781.1"/>
    <property type="molecule type" value="Genomic_DNA"/>
</dbReference>